<sequence>MRGAGADLATTLPSNPCRREALLTCLTPSALPPRHRFCILPRCLAASSPSVPANRGEGSWSHTGLQIFPWRAARSPGSLGPVSCQADGGEFKGDLPRQARPGQGQTVAAMSGEATAPSTDT</sequence>
<evidence type="ECO:0000313" key="2">
    <source>
        <dbReference type="EMBL" id="MPC68704.1"/>
    </source>
</evidence>
<organism evidence="2 3">
    <name type="scientific">Portunus trituberculatus</name>
    <name type="common">Swimming crab</name>
    <name type="synonym">Neptunus trituberculatus</name>
    <dbReference type="NCBI Taxonomy" id="210409"/>
    <lineage>
        <taxon>Eukaryota</taxon>
        <taxon>Metazoa</taxon>
        <taxon>Ecdysozoa</taxon>
        <taxon>Arthropoda</taxon>
        <taxon>Crustacea</taxon>
        <taxon>Multicrustacea</taxon>
        <taxon>Malacostraca</taxon>
        <taxon>Eumalacostraca</taxon>
        <taxon>Eucarida</taxon>
        <taxon>Decapoda</taxon>
        <taxon>Pleocyemata</taxon>
        <taxon>Brachyura</taxon>
        <taxon>Eubrachyura</taxon>
        <taxon>Portunoidea</taxon>
        <taxon>Portunidae</taxon>
        <taxon>Portuninae</taxon>
        <taxon>Portunus</taxon>
    </lineage>
</organism>
<name>A0A5B7HJE2_PORTR</name>
<evidence type="ECO:0000313" key="3">
    <source>
        <dbReference type="Proteomes" id="UP000324222"/>
    </source>
</evidence>
<dbReference type="AlphaFoldDB" id="A0A5B7HJE2"/>
<comment type="caution">
    <text evidence="2">The sequence shown here is derived from an EMBL/GenBank/DDBJ whole genome shotgun (WGS) entry which is preliminary data.</text>
</comment>
<dbReference type="EMBL" id="VSRR010028251">
    <property type="protein sequence ID" value="MPC68704.1"/>
    <property type="molecule type" value="Genomic_DNA"/>
</dbReference>
<reference evidence="2 3" key="1">
    <citation type="submission" date="2019-05" db="EMBL/GenBank/DDBJ databases">
        <title>Another draft genome of Portunus trituberculatus and its Hox gene families provides insights of decapod evolution.</title>
        <authorList>
            <person name="Jeong J.-H."/>
            <person name="Song I."/>
            <person name="Kim S."/>
            <person name="Choi T."/>
            <person name="Kim D."/>
            <person name="Ryu S."/>
            <person name="Kim W."/>
        </authorList>
    </citation>
    <scope>NUCLEOTIDE SEQUENCE [LARGE SCALE GENOMIC DNA]</scope>
    <source>
        <tissue evidence="2">Muscle</tissue>
    </source>
</reference>
<gene>
    <name evidence="2" type="ORF">E2C01_062907</name>
</gene>
<keyword evidence="3" id="KW-1185">Reference proteome</keyword>
<feature type="region of interest" description="Disordered" evidence="1">
    <location>
        <begin position="76"/>
        <end position="121"/>
    </location>
</feature>
<evidence type="ECO:0000256" key="1">
    <source>
        <dbReference type="SAM" id="MobiDB-lite"/>
    </source>
</evidence>
<proteinExistence type="predicted"/>
<accession>A0A5B7HJE2</accession>
<dbReference type="Proteomes" id="UP000324222">
    <property type="component" value="Unassembled WGS sequence"/>
</dbReference>
<protein>
    <submittedName>
        <fullName evidence="2">Uncharacterized protein</fullName>
    </submittedName>
</protein>